<dbReference type="InterPro" id="IPR006879">
    <property type="entry name" value="YdjC-like"/>
</dbReference>
<accession>A0ABX3HC07</accession>
<evidence type="ECO:0000313" key="7">
    <source>
        <dbReference type="Proteomes" id="UP000187412"/>
    </source>
</evidence>
<evidence type="ECO:0008006" key="8">
    <source>
        <dbReference type="Google" id="ProtNLM"/>
    </source>
</evidence>
<evidence type="ECO:0000256" key="4">
    <source>
        <dbReference type="ARBA" id="ARBA00022842"/>
    </source>
</evidence>
<dbReference type="EMBL" id="MPTB01000017">
    <property type="protein sequence ID" value="OMD47060.1"/>
    <property type="molecule type" value="Genomic_DNA"/>
</dbReference>
<comment type="cofactor">
    <cofactor evidence="1">
        <name>Mg(2+)</name>
        <dbReference type="ChEBI" id="CHEBI:18420"/>
    </cofactor>
</comment>
<keyword evidence="7" id="KW-1185">Reference proteome</keyword>
<dbReference type="Gene3D" id="3.20.20.370">
    <property type="entry name" value="Glycoside hydrolase/deacetylase"/>
    <property type="match status" value="1"/>
</dbReference>
<keyword evidence="2" id="KW-0479">Metal-binding</keyword>
<evidence type="ECO:0000256" key="1">
    <source>
        <dbReference type="ARBA" id="ARBA00001946"/>
    </source>
</evidence>
<keyword evidence="4" id="KW-0460">Magnesium</keyword>
<dbReference type="SUPFAM" id="SSF88713">
    <property type="entry name" value="Glycoside hydrolase/deacetylase"/>
    <property type="match status" value="1"/>
</dbReference>
<dbReference type="PANTHER" id="PTHR31609:SF1">
    <property type="entry name" value="CARBOHYDRATE DEACETYLASE"/>
    <property type="match status" value="1"/>
</dbReference>
<evidence type="ECO:0000313" key="6">
    <source>
        <dbReference type="EMBL" id="OMD47060.1"/>
    </source>
</evidence>
<dbReference type="Pfam" id="PF04794">
    <property type="entry name" value="YdjC"/>
    <property type="match status" value="1"/>
</dbReference>
<evidence type="ECO:0000256" key="2">
    <source>
        <dbReference type="ARBA" id="ARBA00022723"/>
    </source>
</evidence>
<sequence length="311" mass="35817">MEGKRVPNKIHNSNERFLIVTADDFGMCHSMNEAIMNLYQADAINSSMIMMPGPWAKEAAEYAKNHHNVNVGIHLTLTSSLPAYKWGPVTRSSRIQSLITAEGYFWEHAAHVEEHATAEAIRTEIRSQIEMALTLGIEPTHLDSHEGSLLGLSRGRDFLEIVFDLCQEHRLPFKLPVNIVNQSFLDLEMRELMTERIESARKRGILLIDDLINLPYHLEQGEDYDIAKVKMMEAIKGVGGGITEIVIHPALNTYEMRAITPHWKKREIEYLLFMDEDIHRLLQTEKIQLTSWKDIRDRQRMSLAFDREETV</sequence>
<evidence type="ECO:0000256" key="3">
    <source>
        <dbReference type="ARBA" id="ARBA00022801"/>
    </source>
</evidence>
<reference evidence="6 7" key="1">
    <citation type="submission" date="2016-10" db="EMBL/GenBank/DDBJ databases">
        <title>Paenibacillus species isolates.</title>
        <authorList>
            <person name="Beno S.M."/>
        </authorList>
    </citation>
    <scope>NUCLEOTIDE SEQUENCE [LARGE SCALE GENOMIC DNA]</scope>
    <source>
        <strain evidence="6 7">FSL H7-0744</strain>
    </source>
</reference>
<comment type="caution">
    <text evidence="6">The sequence shown here is derived from an EMBL/GenBank/DDBJ whole genome shotgun (WGS) entry which is preliminary data.</text>
</comment>
<name>A0ABX3HC07_PAEBO</name>
<evidence type="ECO:0000256" key="5">
    <source>
        <dbReference type="ARBA" id="ARBA00023277"/>
    </source>
</evidence>
<proteinExistence type="predicted"/>
<keyword evidence="5" id="KW-0119">Carbohydrate metabolism</keyword>
<dbReference type="Proteomes" id="UP000187412">
    <property type="component" value="Unassembled WGS sequence"/>
</dbReference>
<gene>
    <name evidence="6" type="ORF">BSK56_14615</name>
</gene>
<dbReference type="InterPro" id="IPR011330">
    <property type="entry name" value="Glyco_hydro/deAcase_b/a-brl"/>
</dbReference>
<dbReference type="PANTHER" id="PTHR31609">
    <property type="entry name" value="YDJC DEACETYLASE FAMILY MEMBER"/>
    <property type="match status" value="1"/>
</dbReference>
<protein>
    <recommendedName>
        <fullName evidence="8">ChbG/HpnK family deacetylase</fullName>
    </recommendedName>
</protein>
<dbReference type="CDD" id="cd10802">
    <property type="entry name" value="YdjC_TTHB029_like"/>
    <property type="match status" value="1"/>
</dbReference>
<organism evidence="6 7">
    <name type="scientific">Paenibacillus borealis</name>
    <dbReference type="NCBI Taxonomy" id="160799"/>
    <lineage>
        <taxon>Bacteria</taxon>
        <taxon>Bacillati</taxon>
        <taxon>Bacillota</taxon>
        <taxon>Bacilli</taxon>
        <taxon>Bacillales</taxon>
        <taxon>Paenibacillaceae</taxon>
        <taxon>Paenibacillus</taxon>
    </lineage>
</organism>
<keyword evidence="3" id="KW-0378">Hydrolase</keyword>